<dbReference type="GO" id="GO:0005484">
    <property type="term" value="F:SNAP receptor activity"/>
    <property type="evidence" value="ECO:0007669"/>
    <property type="project" value="TreeGrafter"/>
</dbReference>
<name>A0A3Q2DUU4_CYPVA</name>
<protein>
    <submittedName>
        <fullName evidence="5">Syntaxin 11</fullName>
    </submittedName>
</protein>
<dbReference type="PANTHER" id="PTHR19957">
    <property type="entry name" value="SYNTAXIN"/>
    <property type="match status" value="1"/>
</dbReference>
<dbReference type="GO" id="GO:0008021">
    <property type="term" value="C:synaptic vesicle"/>
    <property type="evidence" value="ECO:0007669"/>
    <property type="project" value="TreeGrafter"/>
</dbReference>
<feature type="coiled-coil region" evidence="3">
    <location>
        <begin position="37"/>
        <end position="64"/>
    </location>
</feature>
<dbReference type="GO" id="GO:0031201">
    <property type="term" value="C:SNARE complex"/>
    <property type="evidence" value="ECO:0007669"/>
    <property type="project" value="TreeGrafter"/>
</dbReference>
<dbReference type="Ensembl" id="ENSCVAT00000006159.1">
    <property type="protein sequence ID" value="ENSCVAP00000023666.1"/>
    <property type="gene ID" value="ENSCVAG00000007196.1"/>
</dbReference>
<dbReference type="GeneTree" id="ENSGT01050000244948"/>
<dbReference type="GO" id="GO:0048787">
    <property type="term" value="C:presynaptic active zone membrane"/>
    <property type="evidence" value="ECO:0007669"/>
    <property type="project" value="TreeGrafter"/>
</dbReference>
<dbReference type="GO" id="GO:0031629">
    <property type="term" value="P:synaptic vesicle fusion to presynaptic active zone membrane"/>
    <property type="evidence" value="ECO:0007669"/>
    <property type="project" value="TreeGrafter"/>
</dbReference>
<evidence type="ECO:0000256" key="1">
    <source>
        <dbReference type="ARBA" id="ARBA00009063"/>
    </source>
</evidence>
<keyword evidence="6" id="KW-1185">Reference proteome</keyword>
<evidence type="ECO:0000313" key="6">
    <source>
        <dbReference type="Proteomes" id="UP000265020"/>
    </source>
</evidence>
<dbReference type="SUPFAM" id="SSF47661">
    <property type="entry name" value="t-snare proteins"/>
    <property type="match status" value="1"/>
</dbReference>
<organism evidence="5 6">
    <name type="scientific">Cyprinodon variegatus</name>
    <name type="common">Sheepshead minnow</name>
    <dbReference type="NCBI Taxonomy" id="28743"/>
    <lineage>
        <taxon>Eukaryota</taxon>
        <taxon>Metazoa</taxon>
        <taxon>Chordata</taxon>
        <taxon>Craniata</taxon>
        <taxon>Vertebrata</taxon>
        <taxon>Euteleostomi</taxon>
        <taxon>Actinopterygii</taxon>
        <taxon>Neopterygii</taxon>
        <taxon>Teleostei</taxon>
        <taxon>Neoteleostei</taxon>
        <taxon>Acanthomorphata</taxon>
        <taxon>Ovalentaria</taxon>
        <taxon>Atherinomorphae</taxon>
        <taxon>Cyprinodontiformes</taxon>
        <taxon>Cyprinodontidae</taxon>
        <taxon>Cyprinodon</taxon>
    </lineage>
</organism>
<dbReference type="InterPro" id="IPR010989">
    <property type="entry name" value="SNARE"/>
</dbReference>
<sequence length="289" mass="32770">MRDRLGHLNKAQTDSEGFSTVELTGLPEHEADSNPDLDGILKEAQGIRLEIQQIQNDISELKEVNYQTLNKTSYPAANKRNSNAIGADIKRRGEAVLQQLHMMNGLRGELEAQRGSSDPTARIARTQYHYLSNALREVMFSYNDVEMSHREACKRHIQRQMDVVGREVSEKELEEIIEGEEVCVFSIHERGKSTSSALMNIENRHRELLELEKRIEGIQELFLDVAVLVEEQGAGVENIEKNVQSVEVTVQEACVSLLRHPLQKHGPCKYVCVNFCLSCLSLCRPAMDW</sequence>
<dbReference type="Pfam" id="PF00804">
    <property type="entry name" value="Syntaxin"/>
    <property type="match status" value="1"/>
</dbReference>
<dbReference type="AlphaFoldDB" id="A0A3Q2DUU4"/>
<evidence type="ECO:0000259" key="4">
    <source>
        <dbReference type="PROSITE" id="PS50192"/>
    </source>
</evidence>
<keyword evidence="2 3" id="KW-0175">Coiled coil</keyword>
<reference evidence="5" key="1">
    <citation type="submission" date="2025-08" db="UniProtKB">
        <authorList>
            <consortium name="Ensembl"/>
        </authorList>
    </citation>
    <scope>IDENTIFICATION</scope>
</reference>
<dbReference type="Gene3D" id="1.20.5.110">
    <property type="match status" value="1"/>
</dbReference>
<dbReference type="STRING" id="28743.ENSCVAP00000023666"/>
<evidence type="ECO:0000256" key="3">
    <source>
        <dbReference type="SAM" id="Coils"/>
    </source>
</evidence>
<proteinExistence type="inferred from homology"/>
<dbReference type="InterPro" id="IPR045242">
    <property type="entry name" value="Syntaxin"/>
</dbReference>
<comment type="similarity">
    <text evidence="1">Belongs to the syntaxin family.</text>
</comment>
<dbReference type="OMA" id="ARTQYHC"/>
<accession>A0A3Q2DUU4</accession>
<reference evidence="5" key="2">
    <citation type="submission" date="2025-09" db="UniProtKB">
        <authorList>
            <consortium name="Ensembl"/>
        </authorList>
    </citation>
    <scope>IDENTIFICATION</scope>
</reference>
<evidence type="ECO:0000256" key="2">
    <source>
        <dbReference type="ARBA" id="ARBA00023054"/>
    </source>
</evidence>
<dbReference type="SMART" id="SM00397">
    <property type="entry name" value="t_SNARE"/>
    <property type="match status" value="1"/>
</dbReference>
<dbReference type="InterPro" id="IPR000727">
    <property type="entry name" value="T_SNARE_dom"/>
</dbReference>
<dbReference type="Gene3D" id="1.20.58.70">
    <property type="match status" value="1"/>
</dbReference>
<dbReference type="GO" id="GO:0048278">
    <property type="term" value="P:vesicle docking"/>
    <property type="evidence" value="ECO:0007669"/>
    <property type="project" value="TreeGrafter"/>
</dbReference>
<feature type="domain" description="T-SNARE coiled-coil homology" evidence="4">
    <location>
        <begin position="198"/>
        <end position="260"/>
    </location>
</feature>
<dbReference type="PROSITE" id="PS50192">
    <property type="entry name" value="T_SNARE"/>
    <property type="match status" value="1"/>
</dbReference>
<dbReference type="GO" id="GO:0006886">
    <property type="term" value="P:intracellular protein transport"/>
    <property type="evidence" value="ECO:0007669"/>
    <property type="project" value="TreeGrafter"/>
</dbReference>
<dbReference type="SMART" id="SM00503">
    <property type="entry name" value="SynN"/>
    <property type="match status" value="1"/>
</dbReference>
<dbReference type="InterPro" id="IPR006011">
    <property type="entry name" value="Syntaxin_N"/>
</dbReference>
<evidence type="ECO:0000313" key="5">
    <source>
        <dbReference type="Ensembl" id="ENSCVAP00000023666.1"/>
    </source>
</evidence>
<dbReference type="GO" id="GO:0000149">
    <property type="term" value="F:SNARE binding"/>
    <property type="evidence" value="ECO:0007669"/>
    <property type="project" value="TreeGrafter"/>
</dbReference>
<dbReference type="Proteomes" id="UP000265020">
    <property type="component" value="Unassembled WGS sequence"/>
</dbReference>
<dbReference type="PANTHER" id="PTHR19957:SF136">
    <property type="entry name" value="SYNTAXIN 11B, TANDEM DUPLICATE 1-RELATED"/>
    <property type="match status" value="1"/>
</dbReference>